<accession>A0AAW0QM69</accession>
<dbReference type="Proteomes" id="UP001392437">
    <property type="component" value="Unassembled WGS sequence"/>
</dbReference>
<keyword evidence="2" id="KW-1185">Reference proteome</keyword>
<organism evidence="1 2">
    <name type="scientific">Apiospora kogelbergensis</name>
    <dbReference type="NCBI Taxonomy" id="1337665"/>
    <lineage>
        <taxon>Eukaryota</taxon>
        <taxon>Fungi</taxon>
        <taxon>Dikarya</taxon>
        <taxon>Ascomycota</taxon>
        <taxon>Pezizomycotina</taxon>
        <taxon>Sordariomycetes</taxon>
        <taxon>Xylariomycetidae</taxon>
        <taxon>Amphisphaeriales</taxon>
        <taxon>Apiosporaceae</taxon>
        <taxon>Apiospora</taxon>
    </lineage>
</organism>
<comment type="caution">
    <text evidence="1">The sequence shown here is derived from an EMBL/GenBank/DDBJ whole genome shotgun (WGS) entry which is preliminary data.</text>
</comment>
<name>A0AAW0QM69_9PEZI</name>
<evidence type="ECO:0000313" key="1">
    <source>
        <dbReference type="EMBL" id="KAK8106458.1"/>
    </source>
</evidence>
<dbReference type="EMBL" id="JAQQWP010000008">
    <property type="protein sequence ID" value="KAK8106458.1"/>
    <property type="molecule type" value="Genomic_DNA"/>
</dbReference>
<reference evidence="1 2" key="1">
    <citation type="submission" date="2023-01" db="EMBL/GenBank/DDBJ databases">
        <title>Analysis of 21 Apiospora genomes using comparative genomics revels a genus with tremendous synthesis potential of carbohydrate active enzymes and secondary metabolites.</title>
        <authorList>
            <person name="Sorensen T."/>
        </authorList>
    </citation>
    <scope>NUCLEOTIDE SEQUENCE [LARGE SCALE GENOMIC DNA]</scope>
    <source>
        <strain evidence="1 2">CBS 117206</strain>
    </source>
</reference>
<dbReference type="AlphaFoldDB" id="A0AAW0QM69"/>
<evidence type="ECO:0000313" key="2">
    <source>
        <dbReference type="Proteomes" id="UP001392437"/>
    </source>
</evidence>
<proteinExistence type="predicted"/>
<gene>
    <name evidence="1" type="ORF">PG999_009817</name>
</gene>
<sequence length="421" mass="47180">MAIPYPEGECFFERKALKAPGGSYDPENLAHFYSNMMVEYIYNEEAYRGEEAANFEGGGFQHQRSAYNIVRTMACGTFYGTWEQLPFSYGPTPQTVTRRTQHSLCIHAPAFVAREKGDGAQSWLMVMPLPTKDEEWVWIDMLAHIRAIYIPVAQTASKEYPDLSTWVQVKFSRDQKVDIVRDTGKFEKQSMTKLKGLAIAREQTIGLHIAGLVELLTVPRHYRKEGMTPFTAKLVKIVPASSVKSIKKLSGSYGHEGDLDWLEIQKAHSGLDLMWKKAEKGTWVGDFTKNFMTFGIGFIPGIGPLLAITFSLAWTAVQDGDESFFKELSLWCPAVKITEAFKADIKKSVAVTRTYVDPKHLKEKKTTHPGSIGKDPKPDPAMTMAEAKKIIDASGRAATANDTKKIFTEENKTIKTVSPFE</sequence>
<protein>
    <submittedName>
        <fullName evidence="1">Uncharacterized protein</fullName>
    </submittedName>
</protein>